<evidence type="ECO:0000256" key="4">
    <source>
        <dbReference type="ARBA" id="ARBA00022833"/>
    </source>
</evidence>
<dbReference type="SMART" id="SM00238">
    <property type="entry name" value="BIR"/>
    <property type="match status" value="2"/>
</dbReference>
<protein>
    <recommendedName>
        <fullName evidence="6">RING-type domain-containing protein</fullName>
    </recommendedName>
</protein>
<dbReference type="GO" id="GO:0061630">
    <property type="term" value="F:ubiquitin protein ligase activity"/>
    <property type="evidence" value="ECO:0007669"/>
    <property type="project" value="TreeGrafter"/>
</dbReference>
<dbReference type="Pfam" id="PF13920">
    <property type="entry name" value="zf-C3HC4_3"/>
    <property type="match status" value="1"/>
</dbReference>
<evidence type="ECO:0000256" key="2">
    <source>
        <dbReference type="ARBA" id="ARBA00022723"/>
    </source>
</evidence>
<dbReference type="InterPro" id="IPR013083">
    <property type="entry name" value="Znf_RING/FYVE/PHD"/>
</dbReference>
<organism evidence="8 11">
    <name type="scientific">Didymodactylos carnosus</name>
    <dbReference type="NCBI Taxonomy" id="1234261"/>
    <lineage>
        <taxon>Eukaryota</taxon>
        <taxon>Metazoa</taxon>
        <taxon>Spiralia</taxon>
        <taxon>Gnathifera</taxon>
        <taxon>Rotifera</taxon>
        <taxon>Eurotatoria</taxon>
        <taxon>Bdelloidea</taxon>
        <taxon>Philodinida</taxon>
        <taxon>Philodinidae</taxon>
        <taxon>Didymodactylos</taxon>
    </lineage>
</organism>
<keyword evidence="2" id="KW-0479">Metal-binding</keyword>
<dbReference type="Proteomes" id="UP000663829">
    <property type="component" value="Unassembled WGS sequence"/>
</dbReference>
<evidence type="ECO:0000313" key="7">
    <source>
        <dbReference type="EMBL" id="CAF1261105.1"/>
    </source>
</evidence>
<dbReference type="GO" id="GO:0008270">
    <property type="term" value="F:zinc ion binding"/>
    <property type="evidence" value="ECO:0007669"/>
    <property type="project" value="UniProtKB-KW"/>
</dbReference>
<dbReference type="AlphaFoldDB" id="A0A815CI15"/>
<evidence type="ECO:0000313" key="9">
    <source>
        <dbReference type="EMBL" id="CAF4067606.1"/>
    </source>
</evidence>
<dbReference type="EMBL" id="CAJOBC010029426">
    <property type="protein sequence ID" value="CAF4083018.1"/>
    <property type="molecule type" value="Genomic_DNA"/>
</dbReference>
<comment type="caution">
    <text evidence="8">The sequence shown here is derived from an EMBL/GenBank/DDBJ whole genome shotgun (WGS) entry which is preliminary data.</text>
</comment>
<dbReference type="GO" id="GO:0005737">
    <property type="term" value="C:cytoplasm"/>
    <property type="evidence" value="ECO:0007669"/>
    <property type="project" value="TreeGrafter"/>
</dbReference>
<dbReference type="Pfam" id="PF00653">
    <property type="entry name" value="BIR"/>
    <property type="match status" value="2"/>
</dbReference>
<dbReference type="PANTHER" id="PTHR10044:SF139">
    <property type="entry name" value="DEATH-ASSOCIATED INHIBITOR OF APOPTOSIS 2"/>
    <property type="match status" value="1"/>
</dbReference>
<dbReference type="GO" id="GO:0005634">
    <property type="term" value="C:nucleus"/>
    <property type="evidence" value="ECO:0007669"/>
    <property type="project" value="TreeGrafter"/>
</dbReference>
<evidence type="ECO:0000313" key="8">
    <source>
        <dbReference type="EMBL" id="CAF1284503.1"/>
    </source>
</evidence>
<keyword evidence="4" id="KW-0862">Zinc</keyword>
<dbReference type="EMBL" id="CAJOBA010038832">
    <property type="protein sequence ID" value="CAF4067606.1"/>
    <property type="molecule type" value="Genomic_DNA"/>
</dbReference>
<dbReference type="FunFam" id="1.10.1170.10:FF:000002">
    <property type="entry name" value="Baculoviral IAP repeat containing 7"/>
    <property type="match status" value="1"/>
</dbReference>
<dbReference type="Proteomes" id="UP000682733">
    <property type="component" value="Unassembled WGS sequence"/>
</dbReference>
<dbReference type="GO" id="GO:0043027">
    <property type="term" value="F:cysteine-type endopeptidase inhibitor activity involved in apoptotic process"/>
    <property type="evidence" value="ECO:0007669"/>
    <property type="project" value="TreeGrafter"/>
</dbReference>
<dbReference type="InterPro" id="IPR001841">
    <property type="entry name" value="Znf_RING"/>
</dbReference>
<dbReference type="EMBL" id="CAJNOK010017279">
    <property type="protein sequence ID" value="CAF1261105.1"/>
    <property type="molecule type" value="Genomic_DNA"/>
</dbReference>
<reference evidence="8" key="1">
    <citation type="submission" date="2021-02" db="EMBL/GenBank/DDBJ databases">
        <authorList>
            <person name="Nowell W R."/>
        </authorList>
    </citation>
    <scope>NUCLEOTIDE SEQUENCE</scope>
</reference>
<evidence type="ECO:0000256" key="1">
    <source>
        <dbReference type="ARBA" id="ARBA00006672"/>
    </source>
</evidence>
<dbReference type="Proteomes" id="UP000677228">
    <property type="component" value="Unassembled WGS sequence"/>
</dbReference>
<gene>
    <name evidence="8" type="ORF">GPM918_LOCUS27721</name>
    <name evidence="7" type="ORF">OVA965_LOCUS26731</name>
    <name evidence="10" type="ORF">SRO942_LOCUS28089</name>
    <name evidence="9" type="ORF">TMI583_LOCUS27471</name>
</gene>
<dbReference type="PROSITE" id="PS50143">
    <property type="entry name" value="BIR_REPEAT_2"/>
    <property type="match status" value="2"/>
</dbReference>
<feature type="domain" description="RING-type" evidence="6">
    <location>
        <begin position="537"/>
        <end position="572"/>
    </location>
</feature>
<dbReference type="Proteomes" id="UP000681722">
    <property type="component" value="Unassembled WGS sequence"/>
</dbReference>
<dbReference type="InterPro" id="IPR001370">
    <property type="entry name" value="BIR_rpt"/>
</dbReference>
<dbReference type="Gene3D" id="3.30.40.10">
    <property type="entry name" value="Zinc/RING finger domain, C3HC4 (zinc finger)"/>
    <property type="match status" value="1"/>
</dbReference>
<dbReference type="OrthoDB" id="6381071at2759"/>
<accession>A0A815CI15</accession>
<dbReference type="CDD" id="cd00022">
    <property type="entry name" value="BIR"/>
    <property type="match status" value="2"/>
</dbReference>
<evidence type="ECO:0000259" key="6">
    <source>
        <dbReference type="PROSITE" id="PS50089"/>
    </source>
</evidence>
<dbReference type="EMBL" id="CAJNOQ010011757">
    <property type="protein sequence ID" value="CAF1284503.1"/>
    <property type="molecule type" value="Genomic_DNA"/>
</dbReference>
<evidence type="ECO:0000256" key="5">
    <source>
        <dbReference type="PROSITE-ProRule" id="PRU00175"/>
    </source>
</evidence>
<keyword evidence="11" id="KW-1185">Reference proteome</keyword>
<evidence type="ECO:0000256" key="3">
    <source>
        <dbReference type="ARBA" id="ARBA00022771"/>
    </source>
</evidence>
<dbReference type="PANTHER" id="PTHR10044">
    <property type="entry name" value="INHIBITOR OF APOPTOSIS"/>
    <property type="match status" value="1"/>
</dbReference>
<dbReference type="SUPFAM" id="SSF57924">
    <property type="entry name" value="Inhibitor of apoptosis (IAP) repeat"/>
    <property type="match status" value="2"/>
</dbReference>
<proteinExistence type="inferred from homology"/>
<comment type="similarity">
    <text evidence="1">Belongs to the IAP family.</text>
</comment>
<dbReference type="Gene3D" id="1.10.1170.10">
    <property type="entry name" value="Inhibitor Of Apoptosis Protein (2mihbC-IAP-1), Chain A"/>
    <property type="match status" value="2"/>
</dbReference>
<dbReference type="PROSITE" id="PS50089">
    <property type="entry name" value="ZF_RING_2"/>
    <property type="match status" value="1"/>
</dbReference>
<evidence type="ECO:0000313" key="10">
    <source>
        <dbReference type="EMBL" id="CAF4083018.1"/>
    </source>
</evidence>
<dbReference type="InterPro" id="IPR050784">
    <property type="entry name" value="IAP"/>
</dbReference>
<dbReference type="GO" id="GO:0043066">
    <property type="term" value="P:negative regulation of apoptotic process"/>
    <property type="evidence" value="ECO:0007669"/>
    <property type="project" value="TreeGrafter"/>
</dbReference>
<dbReference type="GO" id="GO:0031398">
    <property type="term" value="P:positive regulation of protein ubiquitination"/>
    <property type="evidence" value="ECO:0007669"/>
    <property type="project" value="TreeGrafter"/>
</dbReference>
<dbReference type="GO" id="GO:0051726">
    <property type="term" value="P:regulation of cell cycle"/>
    <property type="evidence" value="ECO:0007669"/>
    <property type="project" value="TreeGrafter"/>
</dbReference>
<name>A0A815CI15_9BILA</name>
<sequence>MAAKFLTLNSTFNQVFKSCDKQNFSSTAKNMKLLHITEKQCKLHGEIHRKKFGLLIEDLKKAVNAIRSHSEAINTVQKAGALACVDNVINQNQQLQKQYSTPSLNVVHDFTEVDAIHPVRERTFSHWPHDISFREKMVEAGFFSCNVGDRVICIYCNIVCQQWKVHSDDPVEIHKILSPNCPYVKSILRKNILSNSSQIVNGGPSLQAVSINDNNGTGNRNSQLRCGEIVLTAACNVAYVEISKRQASFATWPNELLPCVDSLVKSGFYYTGTKTIVTCFYCNGSLHGWEQNDNPMIEHARWFPHCAYVRQLCGDDLYQKIQESKRECSRANKQKSKVLSIPNINENSNSNNISSNSTMNRTVSVNPQSKILDDSTLLRLVAVRLDLPITQSLLSKNFKLSIIKRCYEDQLRLKHDDFVSSCDLLLACIILQKQIDHINGKIENIIIPSVQMTKIRENAKETENTEPQRISFSMTPPLSASFSSTENADMTSLTKEPCTLTSSMEPSPVIEPETFGRSKVKQQQSQQDQTNTVLNACVICWKDEKRLACIPCGHLATCVPCGHSLRTCPICQRNIEAFVRVYI</sequence>
<evidence type="ECO:0000313" key="11">
    <source>
        <dbReference type="Proteomes" id="UP000663829"/>
    </source>
</evidence>
<keyword evidence="3 5" id="KW-0863">Zinc-finger</keyword>